<feature type="region of interest" description="Disordered" evidence="7">
    <location>
        <begin position="24"/>
        <end position="114"/>
    </location>
</feature>
<keyword evidence="3 6" id="KW-0732">Signal</keyword>
<gene>
    <name evidence="8" type="ORF">JT362_04215</name>
</gene>
<comment type="similarity">
    <text evidence="1 6">Belongs to the peptidase S1B family.</text>
</comment>
<evidence type="ECO:0000256" key="2">
    <source>
        <dbReference type="ARBA" id="ARBA00022670"/>
    </source>
</evidence>
<dbReference type="InterPro" id="IPR009003">
    <property type="entry name" value="Peptidase_S1_PA"/>
</dbReference>
<dbReference type="EMBL" id="JAFFZE010000004">
    <property type="protein sequence ID" value="MCT2582326.1"/>
    <property type="molecule type" value="Genomic_DNA"/>
</dbReference>
<keyword evidence="9" id="KW-1185">Reference proteome</keyword>
<keyword evidence="2 6" id="KW-0645">Protease</keyword>
<dbReference type="SUPFAM" id="SSF50494">
    <property type="entry name" value="Trypsin-like serine proteases"/>
    <property type="match status" value="1"/>
</dbReference>
<dbReference type="InterPro" id="IPR043504">
    <property type="entry name" value="Peptidase_S1_PA_chymotrypsin"/>
</dbReference>
<keyword evidence="5 6" id="KW-0720">Serine protease</keyword>
<feature type="chain" id="PRO_5045009787" description="Serine protease" evidence="6">
    <location>
        <begin position="26"/>
        <end position="328"/>
    </location>
</feature>
<evidence type="ECO:0000256" key="5">
    <source>
        <dbReference type="ARBA" id="ARBA00022825"/>
    </source>
</evidence>
<proteinExistence type="inferred from homology"/>
<sequence length="328" mass="34502">MRRRISLLSTTVLVVIALQVPEASAASHAGKGPVSTPATPVSTPLTAVGTAPARTASGDRSAGANTGGDGAHLAGSAGSGELKDSEGVQHGVPPDTQTLPAGTPDFSSNTVFGPDGRVRAADSAGYPERAIGVLIIDAPDGSTRGCTGFLYGPNIVATAGHCLYHPSMGGWAESVRIYPGQDDTNSPYGYCWGTEAYSVQGWVNDLDRNYDYGAIKLNCTVGDTTGWFGMHWQTSSYNGTRVAVVGYPQDKQPPFTMWGMFGPIEGSRSNQLLYTIDTDSGQSGGPVYYPGCGAFCAIAVHASGDQYWNYGTRITEAVFNNYLDWRYG</sequence>
<dbReference type="PANTHER" id="PTHR15462">
    <property type="entry name" value="SERINE PROTEASE"/>
    <property type="match status" value="1"/>
</dbReference>
<reference evidence="8 9" key="1">
    <citation type="submission" date="2021-02" db="EMBL/GenBank/DDBJ databases">
        <title>Actinophytocola xerophila sp. nov., isolated from soil of cotton cropping field.</title>
        <authorList>
            <person name="Huang R."/>
            <person name="Chen X."/>
            <person name="Ge X."/>
            <person name="Liu W."/>
        </authorList>
    </citation>
    <scope>NUCLEOTIDE SEQUENCE [LARGE SCALE GENOMIC DNA]</scope>
    <source>
        <strain evidence="8 9">S1-96</strain>
    </source>
</reference>
<evidence type="ECO:0000256" key="6">
    <source>
        <dbReference type="RuleBase" id="RU004296"/>
    </source>
</evidence>
<evidence type="ECO:0000313" key="9">
    <source>
        <dbReference type="Proteomes" id="UP001156441"/>
    </source>
</evidence>
<evidence type="ECO:0000313" key="8">
    <source>
        <dbReference type="EMBL" id="MCT2582326.1"/>
    </source>
</evidence>
<evidence type="ECO:0000256" key="4">
    <source>
        <dbReference type="ARBA" id="ARBA00022801"/>
    </source>
</evidence>
<evidence type="ECO:0000256" key="3">
    <source>
        <dbReference type="ARBA" id="ARBA00022729"/>
    </source>
</evidence>
<accession>A0ABT2J3T0</accession>
<dbReference type="Gene3D" id="2.40.10.10">
    <property type="entry name" value="Trypsin-like serine proteases"/>
    <property type="match status" value="2"/>
</dbReference>
<dbReference type="RefSeq" id="WP_260189673.1">
    <property type="nucleotide sequence ID" value="NZ_JAFFZE010000004.1"/>
</dbReference>
<feature type="compositionally biased region" description="Low complexity" evidence="7">
    <location>
        <begin position="33"/>
        <end position="48"/>
    </location>
</feature>
<feature type="compositionally biased region" description="Polar residues" evidence="7">
    <location>
        <begin position="95"/>
        <end position="111"/>
    </location>
</feature>
<dbReference type="EC" id="3.4.21.-" evidence="6"/>
<dbReference type="Proteomes" id="UP001156441">
    <property type="component" value="Unassembled WGS sequence"/>
</dbReference>
<dbReference type="PRINTS" id="PR00839">
    <property type="entry name" value="V8PROTEASE"/>
</dbReference>
<protein>
    <recommendedName>
        <fullName evidence="6">Serine protease</fullName>
        <ecNumber evidence="6">3.4.21.-</ecNumber>
    </recommendedName>
</protein>
<comment type="caution">
    <text evidence="8">The sequence shown here is derived from an EMBL/GenBank/DDBJ whole genome shotgun (WGS) entry which is preliminary data.</text>
</comment>
<dbReference type="InterPro" id="IPR050966">
    <property type="entry name" value="Glutamyl_endopeptidase"/>
</dbReference>
<dbReference type="InterPro" id="IPR008256">
    <property type="entry name" value="Peptidase_S1B"/>
</dbReference>
<evidence type="ECO:0000256" key="1">
    <source>
        <dbReference type="ARBA" id="ARBA00008764"/>
    </source>
</evidence>
<name>A0ABT2J3T0_9PSEU</name>
<feature type="signal peptide" evidence="6">
    <location>
        <begin position="1"/>
        <end position="25"/>
    </location>
</feature>
<keyword evidence="4 6" id="KW-0378">Hydrolase</keyword>
<dbReference type="PANTHER" id="PTHR15462:SF8">
    <property type="entry name" value="SERINE PROTEASE"/>
    <property type="match status" value="1"/>
</dbReference>
<organism evidence="8 9">
    <name type="scientific">Actinophytocola gossypii</name>
    <dbReference type="NCBI Taxonomy" id="2812003"/>
    <lineage>
        <taxon>Bacteria</taxon>
        <taxon>Bacillati</taxon>
        <taxon>Actinomycetota</taxon>
        <taxon>Actinomycetes</taxon>
        <taxon>Pseudonocardiales</taxon>
        <taxon>Pseudonocardiaceae</taxon>
    </lineage>
</organism>
<dbReference type="Pfam" id="PF13365">
    <property type="entry name" value="Trypsin_2"/>
    <property type="match status" value="1"/>
</dbReference>
<evidence type="ECO:0000256" key="7">
    <source>
        <dbReference type="SAM" id="MobiDB-lite"/>
    </source>
</evidence>